<dbReference type="PROSITE" id="PS01229">
    <property type="entry name" value="COF_2"/>
    <property type="match status" value="1"/>
</dbReference>
<dbReference type="GO" id="GO:0140358">
    <property type="term" value="F:P-type transmembrane transporter activity"/>
    <property type="evidence" value="ECO:0007669"/>
    <property type="project" value="InterPro"/>
</dbReference>
<keyword evidence="10 13" id="KW-1133">Transmembrane helix</keyword>
<evidence type="ECO:0000256" key="13">
    <source>
        <dbReference type="RuleBase" id="RU362082"/>
    </source>
</evidence>
<evidence type="ECO:0000259" key="15">
    <source>
        <dbReference type="Pfam" id="PF00122"/>
    </source>
</evidence>
<accession>A0A078AF24</accession>
<evidence type="ECO:0000256" key="10">
    <source>
        <dbReference type="ARBA" id="ARBA00022989"/>
    </source>
</evidence>
<dbReference type="InterPro" id="IPR059000">
    <property type="entry name" value="ATPase_P-type_domA"/>
</dbReference>
<evidence type="ECO:0000256" key="9">
    <source>
        <dbReference type="ARBA" id="ARBA00022967"/>
    </source>
</evidence>
<gene>
    <name evidence="17" type="primary">Contig14467.g15413</name>
    <name evidence="17" type="ORF">STYLEM_8497</name>
</gene>
<keyword evidence="4 13" id="KW-0812">Transmembrane</keyword>
<comment type="similarity">
    <text evidence="2 13">Belongs to the cation transport ATPase (P-type) (TC 3.A.3) family. Type V subfamily.</text>
</comment>
<evidence type="ECO:0000313" key="18">
    <source>
        <dbReference type="Proteomes" id="UP000039865"/>
    </source>
</evidence>
<evidence type="ECO:0000256" key="12">
    <source>
        <dbReference type="ARBA" id="ARBA00049360"/>
    </source>
</evidence>
<keyword evidence="18" id="KW-1185">Reference proteome</keyword>
<keyword evidence="3" id="KW-0597">Phosphoprotein</keyword>
<dbReference type="PANTHER" id="PTHR45630">
    <property type="entry name" value="CATION-TRANSPORTING ATPASE-RELATED"/>
    <property type="match status" value="1"/>
</dbReference>
<dbReference type="SFLD" id="SFLDS00003">
    <property type="entry name" value="Haloacid_Dehalogenase"/>
    <property type="match status" value="1"/>
</dbReference>
<feature type="transmembrane region" description="Helical" evidence="13">
    <location>
        <begin position="419"/>
        <end position="438"/>
    </location>
</feature>
<dbReference type="SFLD" id="SFLDF00027">
    <property type="entry name" value="p-type_atpase"/>
    <property type="match status" value="1"/>
</dbReference>
<dbReference type="OrthoDB" id="425043at2759"/>
<dbReference type="InterPro" id="IPR006544">
    <property type="entry name" value="P-type_TPase_V"/>
</dbReference>
<dbReference type="NCBIfam" id="TIGR01494">
    <property type="entry name" value="ATPase_P-type"/>
    <property type="match status" value="2"/>
</dbReference>
<proteinExistence type="inferred from homology"/>
<dbReference type="PRINTS" id="PR00119">
    <property type="entry name" value="CATATPASE"/>
</dbReference>
<feature type="region of interest" description="Disordered" evidence="14">
    <location>
        <begin position="1"/>
        <end position="20"/>
    </location>
</feature>
<feature type="transmembrane region" description="Helical" evidence="13">
    <location>
        <begin position="458"/>
        <end position="476"/>
    </location>
</feature>
<feature type="transmembrane region" description="Helical" evidence="13">
    <location>
        <begin position="1068"/>
        <end position="1092"/>
    </location>
</feature>
<keyword evidence="5 13" id="KW-0479">Metal-binding</keyword>
<dbReference type="GO" id="GO:0005524">
    <property type="term" value="F:ATP binding"/>
    <property type="evidence" value="ECO:0007669"/>
    <property type="project" value="UniProtKB-UniRule"/>
</dbReference>
<organism evidence="17 18">
    <name type="scientific">Stylonychia lemnae</name>
    <name type="common">Ciliate</name>
    <dbReference type="NCBI Taxonomy" id="5949"/>
    <lineage>
        <taxon>Eukaryota</taxon>
        <taxon>Sar</taxon>
        <taxon>Alveolata</taxon>
        <taxon>Ciliophora</taxon>
        <taxon>Intramacronucleata</taxon>
        <taxon>Spirotrichea</taxon>
        <taxon>Stichotrichia</taxon>
        <taxon>Sporadotrichida</taxon>
        <taxon>Oxytrichidae</taxon>
        <taxon>Stylonychinae</taxon>
        <taxon>Stylonychia</taxon>
    </lineage>
</organism>
<dbReference type="InterPro" id="IPR023214">
    <property type="entry name" value="HAD_sf"/>
</dbReference>
<dbReference type="OMA" id="SGWKDPL"/>
<keyword evidence="8 13" id="KW-0460">Magnesium</keyword>
<keyword evidence="9 13" id="KW-1278">Translocase</keyword>
<dbReference type="GO" id="GO:0016020">
    <property type="term" value="C:membrane"/>
    <property type="evidence" value="ECO:0007669"/>
    <property type="project" value="UniProtKB-SubCell"/>
</dbReference>
<evidence type="ECO:0000256" key="5">
    <source>
        <dbReference type="ARBA" id="ARBA00022723"/>
    </source>
</evidence>
<feature type="transmembrane region" description="Helical" evidence="13">
    <location>
        <begin position="1188"/>
        <end position="1214"/>
    </location>
</feature>
<feature type="transmembrane region" description="Helical" evidence="13">
    <location>
        <begin position="72"/>
        <end position="94"/>
    </location>
</feature>
<dbReference type="SUPFAM" id="SSF81660">
    <property type="entry name" value="Metal cation-transporting ATPase, ATP-binding domain N"/>
    <property type="match status" value="1"/>
</dbReference>
<dbReference type="InterPro" id="IPR018303">
    <property type="entry name" value="ATPase_P-typ_P_site"/>
</dbReference>
<dbReference type="SUPFAM" id="SSF81653">
    <property type="entry name" value="Calcium ATPase, transduction domain A"/>
    <property type="match status" value="1"/>
</dbReference>
<comment type="caution">
    <text evidence="13">Lacks conserved residue(s) required for the propagation of feature annotation.</text>
</comment>
<feature type="transmembrane region" description="Helical" evidence="13">
    <location>
        <begin position="248"/>
        <end position="268"/>
    </location>
</feature>
<evidence type="ECO:0000256" key="6">
    <source>
        <dbReference type="ARBA" id="ARBA00022741"/>
    </source>
</evidence>
<dbReference type="InterPro" id="IPR036412">
    <property type="entry name" value="HAD-like_sf"/>
</dbReference>
<feature type="transmembrane region" description="Helical" evidence="13">
    <location>
        <begin position="1006"/>
        <end position="1024"/>
    </location>
</feature>
<dbReference type="Gene3D" id="2.70.150.10">
    <property type="entry name" value="Calcium-transporting ATPase, cytoplasmic transduction domain A"/>
    <property type="match status" value="1"/>
</dbReference>
<dbReference type="Gene3D" id="3.40.1110.10">
    <property type="entry name" value="Calcium-transporting ATPase, cytoplasmic domain N"/>
    <property type="match status" value="1"/>
</dbReference>
<feature type="transmembrane region" description="Helical" evidence="13">
    <location>
        <begin position="1150"/>
        <end position="1168"/>
    </location>
</feature>
<dbReference type="PANTHER" id="PTHR45630:SF8">
    <property type="entry name" value="CATION-TRANSPORTING ATPASE"/>
    <property type="match status" value="1"/>
</dbReference>
<dbReference type="EMBL" id="CCKQ01008067">
    <property type="protein sequence ID" value="CDW79508.1"/>
    <property type="molecule type" value="Genomic_DNA"/>
</dbReference>
<dbReference type="GO" id="GO:0046872">
    <property type="term" value="F:metal ion binding"/>
    <property type="evidence" value="ECO:0007669"/>
    <property type="project" value="UniProtKB-UniRule"/>
</dbReference>
<evidence type="ECO:0000256" key="8">
    <source>
        <dbReference type="ARBA" id="ARBA00022842"/>
    </source>
</evidence>
<evidence type="ECO:0000313" key="17">
    <source>
        <dbReference type="EMBL" id="CDW79508.1"/>
    </source>
</evidence>
<evidence type="ECO:0000259" key="16">
    <source>
        <dbReference type="Pfam" id="PF12409"/>
    </source>
</evidence>
<dbReference type="InterPro" id="IPR023299">
    <property type="entry name" value="ATPase_P-typ_cyto_dom_N"/>
</dbReference>
<dbReference type="Gene3D" id="3.40.50.1000">
    <property type="entry name" value="HAD superfamily/HAD-like"/>
    <property type="match status" value="1"/>
</dbReference>
<dbReference type="SFLD" id="SFLDG00002">
    <property type="entry name" value="C1.7:_P-type_atpase_like"/>
    <property type="match status" value="1"/>
</dbReference>
<dbReference type="Pfam" id="PF12409">
    <property type="entry name" value="P5-ATPase"/>
    <property type="match status" value="1"/>
</dbReference>
<feature type="compositionally biased region" description="Basic and acidic residues" evidence="14">
    <location>
        <begin position="1276"/>
        <end position="1290"/>
    </location>
</feature>
<dbReference type="SUPFAM" id="SSF56784">
    <property type="entry name" value="HAD-like"/>
    <property type="match status" value="1"/>
</dbReference>
<evidence type="ECO:0000256" key="14">
    <source>
        <dbReference type="SAM" id="MobiDB-lite"/>
    </source>
</evidence>
<comment type="catalytic activity">
    <reaction evidence="12 13">
        <text>ATP + H2O = ADP + phosphate + H(+)</text>
        <dbReference type="Rhea" id="RHEA:13065"/>
        <dbReference type="ChEBI" id="CHEBI:15377"/>
        <dbReference type="ChEBI" id="CHEBI:15378"/>
        <dbReference type="ChEBI" id="CHEBI:30616"/>
        <dbReference type="ChEBI" id="CHEBI:43474"/>
        <dbReference type="ChEBI" id="CHEBI:456216"/>
    </reaction>
</comment>
<keyword evidence="7 13" id="KW-0067">ATP-binding</keyword>
<feature type="compositionally biased region" description="Polar residues" evidence="14">
    <location>
        <begin position="1249"/>
        <end position="1259"/>
    </location>
</feature>
<sequence length="1317" mass="151384">MLDNKRQYMPDEHEMNDPEGNLQNQPFITKNIERKHSHNQSVHEVRYMNFDDNEEATRIIKIICLQFSFFKAYVIVPILALCTAFFFLLFLYWYPKLRKVFFYSECELSRATHLFIMGTLGHMEIVNLDNKNNELTAFLDQSDRQAYDQNPFLMFEYRFIKFQFDHVNDMFKPIIFDCKIPFQSIQSKYSQGITSKADYLMQIIKYGKCLIEVPIKSIPALLIQEVLNPFYLFQVFSMALWFWDGYRAYATCILVLSVISATTSLVETKRNLSSIRKMAQYSCEINVMREGEENNLKKVDSAELVPGDVIEIPEMTSMPCDLILLTGSCIVNESMLTGESIPVIKNALPFTNDIYDPTNDSKYTIYGGTQVIQTRRFGQSKVLGLVIRTAFVTTKGNLVRDILYPKPNKFKFYQDSLKFIFSMGLLAIIGFLATLPFMLDQGYDPAAIVDRSLDLLTITVPPALPAAMTVGTVFAINRLKKKKIYCISPPRINVSGRVNLMVFDKTGTLTEDGLQVFGFRGINKAIVKNENQRIFSDFNPECKTYQPNRQWWLDKLDREELRDDPQSLFLESLATCHSITYVNNNLIGDPLDVKMFQATEWILEEQLEEGAADELVLAYVRPPTSNPEYKNPRADSLLSISDMGSVSSARPGYQLALIRRFDFSSKLQRMSVIVKNFLDSTFRSYVKGSPEKIRELCKPSSLPSNFDEVLNIYTECGYRVLAMATKPLNISFLKAQKINRDEIEDDLEFLGFLIMQNKLKNVSINIISTLNEANIRTIMATGDNVLTAISVGRECNIIDSTSEVFLGDIRKEGNKEVVFWKSTKNEKHVLQPNTLVPNQEFFNDEKTRPGFMRDSKILDSSRDEDRRSVNDLVSLDDFPWQHQPEEYSLALTGKAFNNLLNDPEQEKVLKQVLFKAQIYARMSPDDKAKLVEQLQQYCKTEVGMCGDGANDCGALKQADIGISLSEAEASIAAPFTSQIQDISSVVIVLREGRCALTTSFQMFKFIELYSMIQFITVTMLYTFGSNLADYQFLYIDLALLVPLSMFMGQTEPYRHLTPHLPSGALISLPVLTSVLGSILIQLAFQVFMFFYVRWWSFYKKPDTFDPRSGDENTECFENSSMFMISLYQYIVVCLAFSISKPFRQPLYTNLWFTISLVVLSLFNVYLTVSDEEWIHSAFQIKHEIDLKFRLSVLCIAFVNGCCTFFYEKIFIWYVSQWWKNRKDKIREIEYQKELEIQKQEQNERAFSLGQRSKSRNAASPSKLGEGRNNSSINPSKDNDNSKFVLDHGGRDNNMIEIEEEQKEFDNSGDNQYSNRSR</sequence>
<feature type="domain" description="P5B-type ATPase N-terminal" evidence="16">
    <location>
        <begin position="62"/>
        <end position="164"/>
    </location>
</feature>
<reference evidence="17 18" key="1">
    <citation type="submission" date="2014-06" db="EMBL/GenBank/DDBJ databases">
        <authorList>
            <person name="Swart Estienne"/>
        </authorList>
    </citation>
    <scope>NUCLEOTIDE SEQUENCE [LARGE SCALE GENOMIC DNA]</scope>
    <source>
        <strain evidence="17 18">130c</strain>
    </source>
</reference>
<evidence type="ECO:0000256" key="4">
    <source>
        <dbReference type="ARBA" id="ARBA00022692"/>
    </source>
</evidence>
<dbReference type="Pfam" id="PF00122">
    <property type="entry name" value="E1-E2_ATPase"/>
    <property type="match status" value="1"/>
</dbReference>
<comment type="subcellular location">
    <subcellularLocation>
        <location evidence="1 13">Membrane</location>
        <topology evidence="1 13">Multi-pass membrane protein</topology>
    </subcellularLocation>
</comment>
<evidence type="ECO:0000256" key="7">
    <source>
        <dbReference type="ARBA" id="ARBA00022840"/>
    </source>
</evidence>
<evidence type="ECO:0000256" key="1">
    <source>
        <dbReference type="ARBA" id="ARBA00004141"/>
    </source>
</evidence>
<protein>
    <recommendedName>
        <fullName evidence="13">Cation-transporting ATPase</fullName>
        <ecNumber evidence="13">7.2.2.-</ecNumber>
    </recommendedName>
</protein>
<dbReference type="FunFam" id="1.20.1110.10:FF:000023">
    <property type="entry name" value="Cation-transporting ATPase"/>
    <property type="match status" value="1"/>
</dbReference>
<dbReference type="InParanoid" id="A0A078AF24"/>
<dbReference type="SUPFAM" id="SSF81665">
    <property type="entry name" value="Calcium ATPase, transmembrane domain M"/>
    <property type="match status" value="1"/>
</dbReference>
<dbReference type="GO" id="GO:0019829">
    <property type="term" value="F:ATPase-coupled monoatomic cation transmembrane transporter activity"/>
    <property type="evidence" value="ECO:0007669"/>
    <property type="project" value="UniProtKB-UniRule"/>
</dbReference>
<feature type="region of interest" description="Disordered" evidence="14">
    <location>
        <begin position="1245"/>
        <end position="1317"/>
    </location>
</feature>
<dbReference type="PROSITE" id="PS00154">
    <property type="entry name" value="ATPASE_E1_E2"/>
    <property type="match status" value="1"/>
</dbReference>
<dbReference type="InterPro" id="IPR023298">
    <property type="entry name" value="ATPase_P-typ_TM_dom_sf"/>
</dbReference>
<evidence type="ECO:0000256" key="11">
    <source>
        <dbReference type="ARBA" id="ARBA00023136"/>
    </source>
</evidence>
<evidence type="ECO:0000256" key="3">
    <source>
        <dbReference type="ARBA" id="ARBA00022553"/>
    </source>
</evidence>
<dbReference type="InterPro" id="IPR008250">
    <property type="entry name" value="ATPase_P-typ_transduc_dom_A_sf"/>
</dbReference>
<dbReference type="Gene3D" id="1.20.1110.10">
    <property type="entry name" value="Calcium-transporting ATPase, transmembrane domain"/>
    <property type="match status" value="1"/>
</dbReference>
<feature type="domain" description="P-type ATPase A" evidence="15">
    <location>
        <begin position="292"/>
        <end position="401"/>
    </location>
</feature>
<dbReference type="GO" id="GO:0016887">
    <property type="term" value="F:ATP hydrolysis activity"/>
    <property type="evidence" value="ECO:0007669"/>
    <property type="project" value="InterPro"/>
</dbReference>
<dbReference type="InterPro" id="IPR044492">
    <property type="entry name" value="P_typ_ATPase_HD_dom"/>
</dbReference>
<dbReference type="Pfam" id="PF13246">
    <property type="entry name" value="Cation_ATPase"/>
    <property type="match status" value="1"/>
</dbReference>
<dbReference type="InterPro" id="IPR047819">
    <property type="entry name" value="P5A-ATPase_N"/>
</dbReference>
<dbReference type="InterPro" id="IPR001757">
    <property type="entry name" value="P_typ_ATPase"/>
</dbReference>
<name>A0A078AF24_STYLE</name>
<evidence type="ECO:0000256" key="2">
    <source>
        <dbReference type="ARBA" id="ARBA00006000"/>
    </source>
</evidence>
<keyword evidence="11 13" id="KW-0472">Membrane</keyword>
<feature type="compositionally biased region" description="Polar residues" evidence="14">
    <location>
        <begin position="1307"/>
        <end position="1317"/>
    </location>
</feature>
<dbReference type="FunCoup" id="A0A078AF24">
    <property type="interactions" value="23"/>
</dbReference>
<dbReference type="NCBIfam" id="TIGR01657">
    <property type="entry name" value="P-ATPase-V"/>
    <property type="match status" value="1"/>
</dbReference>
<feature type="compositionally biased region" description="Basic and acidic residues" evidence="14">
    <location>
        <begin position="1"/>
        <end position="16"/>
    </location>
</feature>
<keyword evidence="6 13" id="KW-0547">Nucleotide-binding</keyword>
<dbReference type="Proteomes" id="UP000039865">
    <property type="component" value="Unassembled WGS sequence"/>
</dbReference>
<dbReference type="EC" id="7.2.2.-" evidence="13"/>